<keyword evidence="4" id="KW-0472">Membrane</keyword>
<keyword evidence="9" id="KW-1185">Reference proteome</keyword>
<evidence type="ECO:0000313" key="9">
    <source>
        <dbReference type="Proteomes" id="UP000273022"/>
    </source>
</evidence>
<sequence>MTFVRTGENQQPNSVFTPLTEQDNQHKTSAPNRKKQPEHQHYNAIWLSDIHLGCKDCKAEFLLQLLEQTSFDNLYLIGDIIDLWALKKRLFWPTSHQKVLQKIITIAQGNTRVIFVPGNHDELLKDYHGISFSQIEIHPEYQHITASGKKLLMVHGDQFDSQVCIARYYAKLGDHLYDFLLFINRHLHAIRRKFGHPYWSLASYIKLRVNKAQEAIKRYQQAVVNYAKSKEVDGIFCGHIHQPELVEEAGVIYGNDGDWIENCTLIAEQKCGELQLLQWDDANQNTKVLSTIPPFNSPVKSNTPVTATDIIDEHIPSLSMHNN</sequence>
<proteinExistence type="predicted"/>
<protein>
    <submittedName>
        <fullName evidence="8">UDP-2,3-diacylglucosamine diphosphatase</fullName>
    </submittedName>
</protein>
<feature type="compositionally biased region" description="Polar residues" evidence="6">
    <location>
        <begin position="7"/>
        <end position="31"/>
    </location>
</feature>
<evidence type="ECO:0000259" key="7">
    <source>
        <dbReference type="Pfam" id="PF00149"/>
    </source>
</evidence>
<keyword evidence="1" id="KW-1003">Cell membrane</keyword>
<comment type="caution">
    <text evidence="8">The sequence shown here is derived from an EMBL/GenBank/DDBJ whole genome shotgun (WGS) entry which is preliminary data.</text>
</comment>
<dbReference type="GO" id="GO:0046872">
    <property type="term" value="F:metal ion binding"/>
    <property type="evidence" value="ECO:0007669"/>
    <property type="project" value="UniProtKB-KW"/>
</dbReference>
<evidence type="ECO:0000256" key="3">
    <source>
        <dbReference type="ARBA" id="ARBA00022723"/>
    </source>
</evidence>
<dbReference type="InterPro" id="IPR029052">
    <property type="entry name" value="Metallo-depent_PP-like"/>
</dbReference>
<dbReference type="GO" id="GO:0016020">
    <property type="term" value="C:membrane"/>
    <property type="evidence" value="ECO:0007669"/>
    <property type="project" value="GOC"/>
</dbReference>
<dbReference type="InterPro" id="IPR043461">
    <property type="entry name" value="LpxH-like"/>
</dbReference>
<evidence type="ECO:0000256" key="1">
    <source>
        <dbReference type="ARBA" id="ARBA00022475"/>
    </source>
</evidence>
<dbReference type="InterPro" id="IPR004843">
    <property type="entry name" value="Calcineurin-like_PHP"/>
</dbReference>
<dbReference type="CDD" id="cd07398">
    <property type="entry name" value="MPP_YbbF-LpxH"/>
    <property type="match status" value="1"/>
</dbReference>
<keyword evidence="3" id="KW-0479">Metal-binding</keyword>
<name>A0A3A6TC38_9GAMM</name>
<evidence type="ECO:0000256" key="6">
    <source>
        <dbReference type="SAM" id="MobiDB-lite"/>
    </source>
</evidence>
<dbReference type="AlphaFoldDB" id="A0A3A6TC38"/>
<dbReference type="Proteomes" id="UP000273022">
    <property type="component" value="Unassembled WGS sequence"/>
</dbReference>
<dbReference type="RefSeq" id="WP_121854661.1">
    <property type="nucleotide sequence ID" value="NZ_CP037952.1"/>
</dbReference>
<keyword evidence="2" id="KW-0997">Cell inner membrane</keyword>
<gene>
    <name evidence="8" type="ORF">D5R81_16175</name>
</gene>
<feature type="domain" description="Calcineurin-like phosphoesterase" evidence="7">
    <location>
        <begin position="47"/>
        <end position="243"/>
    </location>
</feature>
<evidence type="ECO:0000256" key="4">
    <source>
        <dbReference type="ARBA" id="ARBA00023136"/>
    </source>
</evidence>
<dbReference type="OrthoDB" id="9802481at2"/>
<dbReference type="PANTHER" id="PTHR34990">
    <property type="entry name" value="UDP-2,3-DIACYLGLUCOSAMINE HYDROLASE-RELATED"/>
    <property type="match status" value="1"/>
</dbReference>
<evidence type="ECO:0000256" key="2">
    <source>
        <dbReference type="ARBA" id="ARBA00022519"/>
    </source>
</evidence>
<evidence type="ECO:0000313" key="8">
    <source>
        <dbReference type="EMBL" id="RJY07282.1"/>
    </source>
</evidence>
<dbReference type="GO" id="GO:0009245">
    <property type="term" value="P:lipid A biosynthetic process"/>
    <property type="evidence" value="ECO:0007669"/>
    <property type="project" value="TreeGrafter"/>
</dbReference>
<keyword evidence="5" id="KW-0464">Manganese</keyword>
<dbReference type="Pfam" id="PF00149">
    <property type="entry name" value="Metallophos"/>
    <property type="match status" value="1"/>
</dbReference>
<dbReference type="PANTHER" id="PTHR34990:SF2">
    <property type="entry name" value="BLL8164 PROTEIN"/>
    <property type="match status" value="1"/>
</dbReference>
<accession>A0A3A6TC38</accession>
<reference evidence="8 9" key="1">
    <citation type="submission" date="2018-09" db="EMBL/GenBank/DDBJ databases">
        <title>Phylogeny of the Shewanellaceae, and recommendation for two new genera, Pseudoshewanella and Parashewanella.</title>
        <authorList>
            <person name="Wang G."/>
        </authorList>
    </citation>
    <scope>NUCLEOTIDE SEQUENCE [LARGE SCALE GENOMIC DNA]</scope>
    <source>
        <strain evidence="8 9">KCTC 22492</strain>
    </source>
</reference>
<dbReference type="Gene3D" id="3.60.21.10">
    <property type="match status" value="1"/>
</dbReference>
<organism evidence="8 9">
    <name type="scientific">Parashewanella spongiae</name>
    <dbReference type="NCBI Taxonomy" id="342950"/>
    <lineage>
        <taxon>Bacteria</taxon>
        <taxon>Pseudomonadati</taxon>
        <taxon>Pseudomonadota</taxon>
        <taxon>Gammaproteobacteria</taxon>
        <taxon>Alteromonadales</taxon>
        <taxon>Shewanellaceae</taxon>
        <taxon>Parashewanella</taxon>
    </lineage>
</organism>
<evidence type="ECO:0000256" key="5">
    <source>
        <dbReference type="ARBA" id="ARBA00023211"/>
    </source>
</evidence>
<feature type="region of interest" description="Disordered" evidence="6">
    <location>
        <begin position="1"/>
        <end position="37"/>
    </location>
</feature>
<dbReference type="EMBL" id="QYYH01000127">
    <property type="protein sequence ID" value="RJY07282.1"/>
    <property type="molecule type" value="Genomic_DNA"/>
</dbReference>
<dbReference type="GO" id="GO:0008758">
    <property type="term" value="F:UDP-2,3-diacylglucosamine hydrolase activity"/>
    <property type="evidence" value="ECO:0007669"/>
    <property type="project" value="TreeGrafter"/>
</dbReference>
<dbReference type="SUPFAM" id="SSF56300">
    <property type="entry name" value="Metallo-dependent phosphatases"/>
    <property type="match status" value="1"/>
</dbReference>